<feature type="coiled-coil region" evidence="1">
    <location>
        <begin position="62"/>
        <end position="117"/>
    </location>
</feature>
<comment type="caution">
    <text evidence="3">The sequence shown here is derived from an EMBL/GenBank/DDBJ whole genome shotgun (WGS) entry which is preliminary data.</text>
</comment>
<reference evidence="3 4" key="1">
    <citation type="submission" date="2024-05" db="EMBL/GenBank/DDBJ databases">
        <title>Genetic variation in Jamaican populations of the coffee berry borer (Hypothenemus hampei).</title>
        <authorList>
            <person name="Errbii M."/>
            <person name="Myrie A."/>
        </authorList>
    </citation>
    <scope>NUCLEOTIDE SEQUENCE [LARGE SCALE GENOMIC DNA]</scope>
    <source>
        <strain evidence="3">JA-Hopewell-2020-01-JO</strain>
        <tissue evidence="3">Whole body</tissue>
    </source>
</reference>
<accession>A0ABD1EME3</accession>
<protein>
    <recommendedName>
        <fullName evidence="5">Chibby</fullName>
    </recommendedName>
</protein>
<gene>
    <name evidence="3" type="ORF">ABEB36_010031</name>
</gene>
<dbReference type="EMBL" id="JBDJPC010000007">
    <property type="protein sequence ID" value="KAL1494432.1"/>
    <property type="molecule type" value="Genomic_DNA"/>
</dbReference>
<dbReference type="Proteomes" id="UP001566132">
    <property type="component" value="Unassembled WGS sequence"/>
</dbReference>
<evidence type="ECO:0000256" key="2">
    <source>
        <dbReference type="SAM" id="MobiDB-lite"/>
    </source>
</evidence>
<evidence type="ECO:0000313" key="3">
    <source>
        <dbReference type="EMBL" id="KAL1494432.1"/>
    </source>
</evidence>
<evidence type="ECO:0008006" key="5">
    <source>
        <dbReference type="Google" id="ProtNLM"/>
    </source>
</evidence>
<dbReference type="InterPro" id="IPR028118">
    <property type="entry name" value="Chibby_fam"/>
</dbReference>
<dbReference type="Pfam" id="PF14645">
    <property type="entry name" value="Chibby"/>
    <property type="match status" value="1"/>
</dbReference>
<keyword evidence="4" id="KW-1185">Reference proteome</keyword>
<dbReference type="AlphaFoldDB" id="A0ABD1EME3"/>
<organism evidence="3 4">
    <name type="scientific">Hypothenemus hampei</name>
    <name type="common">Coffee berry borer</name>
    <dbReference type="NCBI Taxonomy" id="57062"/>
    <lineage>
        <taxon>Eukaryota</taxon>
        <taxon>Metazoa</taxon>
        <taxon>Ecdysozoa</taxon>
        <taxon>Arthropoda</taxon>
        <taxon>Hexapoda</taxon>
        <taxon>Insecta</taxon>
        <taxon>Pterygota</taxon>
        <taxon>Neoptera</taxon>
        <taxon>Endopterygota</taxon>
        <taxon>Coleoptera</taxon>
        <taxon>Polyphaga</taxon>
        <taxon>Cucujiformia</taxon>
        <taxon>Curculionidae</taxon>
        <taxon>Scolytinae</taxon>
        <taxon>Hypothenemus</taxon>
    </lineage>
</organism>
<evidence type="ECO:0000313" key="4">
    <source>
        <dbReference type="Proteomes" id="UP001566132"/>
    </source>
</evidence>
<feature type="region of interest" description="Disordered" evidence="2">
    <location>
        <begin position="1"/>
        <end position="22"/>
    </location>
</feature>
<evidence type="ECO:0000256" key="1">
    <source>
        <dbReference type="SAM" id="Coils"/>
    </source>
</evidence>
<name>A0ABD1EME3_HYPHA</name>
<proteinExistence type="predicted"/>
<sequence>MMPWFGNRFPQRKTPLRQSSGNVNSERIIDDLIGDNRSIKVCLSDQQLVFENGEWIPNSGRNSSTHRLNQKLKKKKEELEEENNLLRVKYELVLNMLAETVAAKEAQERELEKLKRSVKR</sequence>
<keyword evidence="1" id="KW-0175">Coiled coil</keyword>